<evidence type="ECO:0000313" key="2">
    <source>
        <dbReference type="EMBL" id="KAK9950065.1"/>
    </source>
</evidence>
<accession>A0AAW1YNM7</accession>
<protein>
    <submittedName>
        <fullName evidence="2">Uncharacterized protein</fullName>
    </submittedName>
</protein>
<name>A0AAW1YNM7_RUBAR</name>
<reference evidence="2 3" key="1">
    <citation type="journal article" date="2023" name="G3 (Bethesda)">
        <title>A chromosome-length genome assembly and annotation of blackberry (Rubus argutus, cv. 'Hillquist').</title>
        <authorList>
            <person name="Bruna T."/>
            <person name="Aryal R."/>
            <person name="Dudchenko O."/>
            <person name="Sargent D.J."/>
            <person name="Mead D."/>
            <person name="Buti M."/>
            <person name="Cavallini A."/>
            <person name="Hytonen T."/>
            <person name="Andres J."/>
            <person name="Pham M."/>
            <person name="Weisz D."/>
            <person name="Mascagni F."/>
            <person name="Usai G."/>
            <person name="Natali L."/>
            <person name="Bassil N."/>
            <person name="Fernandez G.E."/>
            <person name="Lomsadze A."/>
            <person name="Armour M."/>
            <person name="Olukolu B."/>
            <person name="Poorten T."/>
            <person name="Britton C."/>
            <person name="Davik J."/>
            <person name="Ashrafi H."/>
            <person name="Aiden E.L."/>
            <person name="Borodovsky M."/>
            <person name="Worthington M."/>
        </authorList>
    </citation>
    <scope>NUCLEOTIDE SEQUENCE [LARGE SCALE GENOMIC DNA]</scope>
    <source>
        <strain evidence="2">PI 553951</strain>
    </source>
</reference>
<dbReference type="Proteomes" id="UP001457282">
    <property type="component" value="Unassembled WGS sequence"/>
</dbReference>
<gene>
    <name evidence="2" type="ORF">M0R45_005571</name>
</gene>
<dbReference type="AlphaFoldDB" id="A0AAW1YNM7"/>
<feature type="compositionally biased region" description="Polar residues" evidence="1">
    <location>
        <begin position="7"/>
        <end position="16"/>
    </location>
</feature>
<keyword evidence="3" id="KW-1185">Reference proteome</keyword>
<evidence type="ECO:0000256" key="1">
    <source>
        <dbReference type="SAM" id="MobiDB-lite"/>
    </source>
</evidence>
<dbReference type="EMBL" id="JBEDUW010000001">
    <property type="protein sequence ID" value="KAK9950065.1"/>
    <property type="molecule type" value="Genomic_DNA"/>
</dbReference>
<evidence type="ECO:0000313" key="3">
    <source>
        <dbReference type="Proteomes" id="UP001457282"/>
    </source>
</evidence>
<proteinExistence type="predicted"/>
<sequence>MCKINLHSGNESTPKGSNREYGDDRPQAFHVEASIAFVAEEQLLSSVAGAALLAPHIAVIGSLHDGESRPLHYLRERLELLRRGRLVPARCRGAAVEADETLSRTRRRGGWWLEPWAESGFRENVALFCSHKDRNGGAFGNGASLAGKEKGRGRGGLRVMTWRDSIGCANVSGVWAEEFVCATIGNGLEFLHCSRLEVE</sequence>
<feature type="region of interest" description="Disordered" evidence="1">
    <location>
        <begin position="1"/>
        <end position="24"/>
    </location>
</feature>
<comment type="caution">
    <text evidence="2">The sequence shown here is derived from an EMBL/GenBank/DDBJ whole genome shotgun (WGS) entry which is preliminary data.</text>
</comment>
<organism evidence="2 3">
    <name type="scientific">Rubus argutus</name>
    <name type="common">Southern blackberry</name>
    <dbReference type="NCBI Taxonomy" id="59490"/>
    <lineage>
        <taxon>Eukaryota</taxon>
        <taxon>Viridiplantae</taxon>
        <taxon>Streptophyta</taxon>
        <taxon>Embryophyta</taxon>
        <taxon>Tracheophyta</taxon>
        <taxon>Spermatophyta</taxon>
        <taxon>Magnoliopsida</taxon>
        <taxon>eudicotyledons</taxon>
        <taxon>Gunneridae</taxon>
        <taxon>Pentapetalae</taxon>
        <taxon>rosids</taxon>
        <taxon>fabids</taxon>
        <taxon>Rosales</taxon>
        <taxon>Rosaceae</taxon>
        <taxon>Rosoideae</taxon>
        <taxon>Rosoideae incertae sedis</taxon>
        <taxon>Rubus</taxon>
    </lineage>
</organism>